<name>A0AAV1GSS6_XYRNO</name>
<dbReference type="AlphaFoldDB" id="A0AAV1GSS6"/>
<organism evidence="2 3">
    <name type="scientific">Xyrichtys novacula</name>
    <name type="common">Pearly razorfish</name>
    <name type="synonym">Hemipteronotus novacula</name>
    <dbReference type="NCBI Taxonomy" id="13765"/>
    <lineage>
        <taxon>Eukaryota</taxon>
        <taxon>Metazoa</taxon>
        <taxon>Chordata</taxon>
        <taxon>Craniata</taxon>
        <taxon>Vertebrata</taxon>
        <taxon>Euteleostomi</taxon>
        <taxon>Actinopterygii</taxon>
        <taxon>Neopterygii</taxon>
        <taxon>Teleostei</taxon>
        <taxon>Neoteleostei</taxon>
        <taxon>Acanthomorphata</taxon>
        <taxon>Eupercaria</taxon>
        <taxon>Labriformes</taxon>
        <taxon>Labridae</taxon>
        <taxon>Xyrichtys</taxon>
    </lineage>
</organism>
<protein>
    <submittedName>
        <fullName evidence="2">Uncharacterized protein</fullName>
    </submittedName>
</protein>
<keyword evidence="3" id="KW-1185">Reference proteome</keyword>
<proteinExistence type="predicted"/>
<gene>
    <name evidence="2" type="ORF">XNOV1_A036381</name>
</gene>
<sequence length="111" mass="11656">MSPAMTDRRGVSETFCSLPSLSAGHSGPVADAPLKALGDRPRSGARTKKAKSSKAPCLELSEGKIRPKGSGFLVLSPNLPKACGRSLQIPPAYDNEGRGLRLDALAKIRTD</sequence>
<reference evidence="2" key="1">
    <citation type="submission" date="2023-08" db="EMBL/GenBank/DDBJ databases">
        <authorList>
            <person name="Alioto T."/>
            <person name="Alioto T."/>
            <person name="Gomez Garrido J."/>
        </authorList>
    </citation>
    <scope>NUCLEOTIDE SEQUENCE</scope>
</reference>
<accession>A0AAV1GSS6</accession>
<evidence type="ECO:0000313" key="3">
    <source>
        <dbReference type="Proteomes" id="UP001178508"/>
    </source>
</evidence>
<dbReference type="EMBL" id="OY660879">
    <property type="protein sequence ID" value="CAJ1076692.1"/>
    <property type="molecule type" value="Genomic_DNA"/>
</dbReference>
<evidence type="ECO:0000256" key="1">
    <source>
        <dbReference type="SAM" id="MobiDB-lite"/>
    </source>
</evidence>
<dbReference type="Proteomes" id="UP001178508">
    <property type="component" value="Chromosome 16"/>
</dbReference>
<feature type="region of interest" description="Disordered" evidence="1">
    <location>
        <begin position="20"/>
        <end position="55"/>
    </location>
</feature>
<feature type="compositionally biased region" description="Basic residues" evidence="1">
    <location>
        <begin position="43"/>
        <end position="52"/>
    </location>
</feature>
<evidence type="ECO:0000313" key="2">
    <source>
        <dbReference type="EMBL" id="CAJ1076692.1"/>
    </source>
</evidence>